<dbReference type="GeneID" id="63786366"/>
<evidence type="ECO:0000313" key="1">
    <source>
        <dbReference type="EMBL" id="ORY78970.1"/>
    </source>
</evidence>
<dbReference type="RefSeq" id="XP_040723602.1">
    <property type="nucleotide sequence ID" value="XM_040869767.1"/>
</dbReference>
<name>A0A1Y2F4Y8_PROLT</name>
<accession>A0A1Y2F4Y8</accession>
<dbReference type="Proteomes" id="UP000193685">
    <property type="component" value="Unassembled WGS sequence"/>
</dbReference>
<evidence type="ECO:0000313" key="2">
    <source>
        <dbReference type="Proteomes" id="UP000193685"/>
    </source>
</evidence>
<sequence length="55" mass="5933">MHCLWHSVLGPRTASYNIVYCSNTIYTRITVALSSSDSLRLSGNVAQRSDGASTA</sequence>
<comment type="caution">
    <text evidence="1">The sequence shown here is derived from an EMBL/GenBank/DDBJ whole genome shotgun (WGS) entry which is preliminary data.</text>
</comment>
<dbReference type="EMBL" id="MCFI01000016">
    <property type="protein sequence ID" value="ORY78970.1"/>
    <property type="molecule type" value="Genomic_DNA"/>
</dbReference>
<reference evidence="1 2" key="1">
    <citation type="submission" date="2016-07" db="EMBL/GenBank/DDBJ databases">
        <title>Pervasive Adenine N6-methylation of Active Genes in Fungi.</title>
        <authorList>
            <consortium name="DOE Joint Genome Institute"/>
            <person name="Mondo S.J."/>
            <person name="Dannebaum R.O."/>
            <person name="Kuo R.C."/>
            <person name="Labutti K."/>
            <person name="Haridas S."/>
            <person name="Kuo A."/>
            <person name="Salamov A."/>
            <person name="Ahrendt S.R."/>
            <person name="Lipzen A."/>
            <person name="Sullivan W."/>
            <person name="Andreopoulos W.B."/>
            <person name="Clum A."/>
            <person name="Lindquist E."/>
            <person name="Daum C."/>
            <person name="Ramamoorthy G.K."/>
            <person name="Gryganskyi A."/>
            <person name="Culley D."/>
            <person name="Magnuson J.K."/>
            <person name="James T.Y."/>
            <person name="O'Malley M.A."/>
            <person name="Stajich J.E."/>
            <person name="Spatafora J.W."/>
            <person name="Visel A."/>
            <person name="Grigoriev I.V."/>
        </authorList>
    </citation>
    <scope>NUCLEOTIDE SEQUENCE [LARGE SCALE GENOMIC DNA]</scope>
    <source>
        <strain evidence="1 2">12-1054</strain>
    </source>
</reference>
<keyword evidence="2" id="KW-1185">Reference proteome</keyword>
<protein>
    <submittedName>
        <fullName evidence="1">Uncharacterized protein</fullName>
    </submittedName>
</protein>
<dbReference type="AlphaFoldDB" id="A0A1Y2F4Y8"/>
<organism evidence="1 2">
    <name type="scientific">Protomyces lactucae-debilis</name>
    <dbReference type="NCBI Taxonomy" id="2754530"/>
    <lineage>
        <taxon>Eukaryota</taxon>
        <taxon>Fungi</taxon>
        <taxon>Dikarya</taxon>
        <taxon>Ascomycota</taxon>
        <taxon>Taphrinomycotina</taxon>
        <taxon>Taphrinomycetes</taxon>
        <taxon>Taphrinales</taxon>
        <taxon>Protomycetaceae</taxon>
        <taxon>Protomyces</taxon>
    </lineage>
</organism>
<proteinExistence type="predicted"/>
<gene>
    <name evidence="1" type="ORF">BCR37DRAFT_381837</name>
</gene>